<dbReference type="EMBL" id="JBHSFO010000005">
    <property type="protein sequence ID" value="MFC4604505.1"/>
    <property type="molecule type" value="Genomic_DNA"/>
</dbReference>
<gene>
    <name evidence="3" type="ORF">ACFO6S_12485</name>
</gene>
<organism evidence="3 4">
    <name type="scientific">Rhodococcus kronopolitis</name>
    <dbReference type="NCBI Taxonomy" id="1460226"/>
    <lineage>
        <taxon>Bacteria</taxon>
        <taxon>Bacillati</taxon>
        <taxon>Actinomycetota</taxon>
        <taxon>Actinomycetes</taxon>
        <taxon>Mycobacteriales</taxon>
        <taxon>Nocardiaceae</taxon>
        <taxon>Rhodococcus</taxon>
    </lineage>
</organism>
<dbReference type="PROSITE" id="PS51898">
    <property type="entry name" value="TYR_RECOMBINASE"/>
    <property type="match status" value="1"/>
</dbReference>
<evidence type="ECO:0000256" key="1">
    <source>
        <dbReference type="ARBA" id="ARBA00023172"/>
    </source>
</evidence>
<feature type="domain" description="Tyr recombinase" evidence="2">
    <location>
        <begin position="1"/>
        <end position="89"/>
    </location>
</feature>
<protein>
    <submittedName>
        <fullName evidence="3">Tyrosine-type recombinase/integrase</fullName>
    </submittedName>
</protein>
<comment type="caution">
    <text evidence="3">The sequence shown here is derived from an EMBL/GenBank/DDBJ whole genome shotgun (WGS) entry which is preliminary data.</text>
</comment>
<sequence>MAADSSTRSGFVGADGDRITGHTIQCRVERAYRRAGINGQRARGSLVHQLRHTFATSFADADVNVNVYTLMRLLGHESMTTTQRYTTGA</sequence>
<dbReference type="RefSeq" id="WP_378417367.1">
    <property type="nucleotide sequence ID" value="NZ_JBHSFO010000005.1"/>
</dbReference>
<dbReference type="InterPro" id="IPR002104">
    <property type="entry name" value="Integrase_catalytic"/>
</dbReference>
<evidence type="ECO:0000259" key="2">
    <source>
        <dbReference type="PROSITE" id="PS51898"/>
    </source>
</evidence>
<evidence type="ECO:0000313" key="3">
    <source>
        <dbReference type="EMBL" id="MFC4604505.1"/>
    </source>
</evidence>
<dbReference type="InterPro" id="IPR013762">
    <property type="entry name" value="Integrase-like_cat_sf"/>
</dbReference>
<dbReference type="Gene3D" id="1.10.443.10">
    <property type="entry name" value="Intergrase catalytic core"/>
    <property type="match status" value="1"/>
</dbReference>
<dbReference type="Proteomes" id="UP001595914">
    <property type="component" value="Unassembled WGS sequence"/>
</dbReference>
<keyword evidence="4" id="KW-1185">Reference proteome</keyword>
<dbReference type="InterPro" id="IPR011010">
    <property type="entry name" value="DNA_brk_join_enz"/>
</dbReference>
<dbReference type="SUPFAM" id="SSF56349">
    <property type="entry name" value="DNA breaking-rejoining enzymes"/>
    <property type="match status" value="1"/>
</dbReference>
<reference evidence="4" key="1">
    <citation type="journal article" date="2019" name="Int. J. Syst. Evol. Microbiol.">
        <title>The Global Catalogue of Microorganisms (GCM) 10K type strain sequencing project: providing services to taxonomists for standard genome sequencing and annotation.</title>
        <authorList>
            <consortium name="The Broad Institute Genomics Platform"/>
            <consortium name="The Broad Institute Genome Sequencing Center for Infectious Disease"/>
            <person name="Wu L."/>
            <person name="Ma J."/>
        </authorList>
    </citation>
    <scope>NUCLEOTIDE SEQUENCE [LARGE SCALE GENOMIC DNA]</scope>
    <source>
        <strain evidence="4">CCUG 54520</strain>
    </source>
</reference>
<name>A0ABV9FUJ6_9NOCA</name>
<proteinExistence type="predicted"/>
<keyword evidence="1" id="KW-0233">DNA recombination</keyword>
<accession>A0ABV9FUJ6</accession>
<evidence type="ECO:0000313" key="4">
    <source>
        <dbReference type="Proteomes" id="UP001595914"/>
    </source>
</evidence>
<dbReference type="Pfam" id="PF00589">
    <property type="entry name" value="Phage_integrase"/>
    <property type="match status" value="1"/>
</dbReference>